<dbReference type="EMBL" id="QGMK01000341">
    <property type="protein sequence ID" value="TVY82285.1"/>
    <property type="molecule type" value="Genomic_DNA"/>
</dbReference>
<dbReference type="InterPro" id="IPR051402">
    <property type="entry name" value="KPR-Related"/>
</dbReference>
<dbReference type="Pfam" id="PF08546">
    <property type="entry name" value="ApbA_C"/>
    <property type="match status" value="1"/>
</dbReference>
<dbReference type="InterPro" id="IPR008927">
    <property type="entry name" value="6-PGluconate_DH-like_C_sf"/>
</dbReference>
<dbReference type="PANTHER" id="PTHR21708">
    <property type="entry name" value="PROBABLE 2-DEHYDROPANTOATE 2-REDUCTASE"/>
    <property type="match status" value="1"/>
</dbReference>
<evidence type="ECO:0000313" key="3">
    <source>
        <dbReference type="EMBL" id="TVY82285.1"/>
    </source>
</evidence>
<gene>
    <name evidence="3" type="primary">YDL144C_1</name>
    <name evidence="3" type="ORF">LSUE1_G001911</name>
</gene>
<dbReference type="GO" id="GO:0005737">
    <property type="term" value="C:cytoplasm"/>
    <property type="evidence" value="ECO:0007669"/>
    <property type="project" value="TreeGrafter"/>
</dbReference>
<feature type="domain" description="Ketopantoate reductase C-terminal" evidence="2">
    <location>
        <begin position="190"/>
        <end position="309"/>
    </location>
</feature>
<dbReference type="InterPro" id="IPR013332">
    <property type="entry name" value="KPR_N"/>
</dbReference>
<dbReference type="AlphaFoldDB" id="A0A8T9C998"/>
<evidence type="ECO:0000259" key="1">
    <source>
        <dbReference type="Pfam" id="PF02558"/>
    </source>
</evidence>
<dbReference type="FunFam" id="1.10.1040.10:FF:000017">
    <property type="entry name" value="2-dehydropantoate 2-reductase"/>
    <property type="match status" value="1"/>
</dbReference>
<dbReference type="Pfam" id="PF02558">
    <property type="entry name" value="ApbA"/>
    <property type="match status" value="1"/>
</dbReference>
<dbReference type="Proteomes" id="UP000469558">
    <property type="component" value="Unassembled WGS sequence"/>
</dbReference>
<sequence>MARDRLGVQVEVGSVSTLLKSTSSDVMYRGKRRYFEPTVSDAAFGSSQPTVLGAPLPTGASTPFEPAKERYDFVVICTKQLPERYSLADMVAPLVTPSLTSIVLIQNGLNIHVPFISGFPTNVTMSAVSMIGSFTEPPNKIRHIGPDILQIGAHYHPGVPDTVSLERTQTFIDMYTTGGAKSCTLAPDMPKARYAKILWNGTFNTICALMLMNVGEVQRSGAREKLVIPIMRELQAIAKADGHELEQDLVQEMAFRSPDTSRWRPSMLLDREYGRPMEYEVILGDPIRRATELGVAVPIMTTVYELLKLAAWKLDSPSESAEPSIV</sequence>
<dbReference type="OrthoDB" id="3609at2759"/>
<dbReference type="PANTHER" id="PTHR21708:SF30">
    <property type="entry name" value="2-DEHYDROPANTOATE 2-REDUCTASE-RELATED"/>
    <property type="match status" value="1"/>
</dbReference>
<keyword evidence="4" id="KW-1185">Reference proteome</keyword>
<dbReference type="InterPro" id="IPR013752">
    <property type="entry name" value="KPA_reductase"/>
</dbReference>
<proteinExistence type="predicted"/>
<feature type="domain" description="Ketopantoate reductase N-terminal" evidence="1">
    <location>
        <begin position="65"/>
        <end position="154"/>
    </location>
</feature>
<organism evidence="3 4">
    <name type="scientific">Lachnellula suecica</name>
    <dbReference type="NCBI Taxonomy" id="602035"/>
    <lineage>
        <taxon>Eukaryota</taxon>
        <taxon>Fungi</taxon>
        <taxon>Dikarya</taxon>
        <taxon>Ascomycota</taxon>
        <taxon>Pezizomycotina</taxon>
        <taxon>Leotiomycetes</taxon>
        <taxon>Helotiales</taxon>
        <taxon>Lachnaceae</taxon>
        <taxon>Lachnellula</taxon>
    </lineage>
</organism>
<evidence type="ECO:0000313" key="4">
    <source>
        <dbReference type="Proteomes" id="UP000469558"/>
    </source>
</evidence>
<protein>
    <recommendedName>
        <fullName evidence="5">2-dehydropantoate 2-reductase</fullName>
    </recommendedName>
</protein>
<dbReference type="Gene3D" id="3.40.50.720">
    <property type="entry name" value="NAD(P)-binding Rossmann-like Domain"/>
    <property type="match status" value="1"/>
</dbReference>
<dbReference type="SUPFAM" id="SSF48179">
    <property type="entry name" value="6-phosphogluconate dehydrogenase C-terminal domain-like"/>
    <property type="match status" value="1"/>
</dbReference>
<reference evidence="3 4" key="1">
    <citation type="submission" date="2018-05" db="EMBL/GenBank/DDBJ databases">
        <title>Genome sequencing and assembly of the regulated plant pathogen Lachnellula willkommii and related sister species for the development of diagnostic species identification markers.</title>
        <authorList>
            <person name="Giroux E."/>
            <person name="Bilodeau G."/>
        </authorList>
    </citation>
    <scope>NUCLEOTIDE SEQUENCE [LARGE SCALE GENOMIC DNA]</scope>
    <source>
        <strain evidence="3 4">CBS 268.59</strain>
    </source>
</reference>
<dbReference type="InterPro" id="IPR013328">
    <property type="entry name" value="6PGD_dom2"/>
</dbReference>
<accession>A0A8T9C998</accession>
<comment type="caution">
    <text evidence="3">The sequence shown here is derived from an EMBL/GenBank/DDBJ whole genome shotgun (WGS) entry which is preliminary data.</text>
</comment>
<name>A0A8T9C998_9HELO</name>
<evidence type="ECO:0000259" key="2">
    <source>
        <dbReference type="Pfam" id="PF08546"/>
    </source>
</evidence>
<dbReference type="Gene3D" id="1.10.1040.10">
    <property type="entry name" value="N-(1-d-carboxylethyl)-l-norvaline Dehydrogenase, domain 2"/>
    <property type="match status" value="1"/>
</dbReference>
<evidence type="ECO:0008006" key="5">
    <source>
        <dbReference type="Google" id="ProtNLM"/>
    </source>
</evidence>